<dbReference type="FunFam" id="3.10.50.30:FF:000002">
    <property type="entry name" value="Regulator of nucleoside diphosphate kinase"/>
    <property type="match status" value="1"/>
</dbReference>
<feature type="domain" description="Transcription elongation factor GreA/GreB C-terminal" evidence="1">
    <location>
        <begin position="51"/>
        <end position="127"/>
    </location>
</feature>
<keyword evidence="4" id="KW-1185">Reference proteome</keyword>
<dbReference type="PANTHER" id="PTHR30437:SF5">
    <property type="entry name" value="REGULATOR OF NUCLEOSIDE DIPHOSPHATE KINASE"/>
    <property type="match status" value="1"/>
</dbReference>
<dbReference type="Pfam" id="PF14760">
    <property type="entry name" value="Rnk_N"/>
    <property type="match status" value="1"/>
</dbReference>
<organism evidence="3 4">
    <name type="scientific">Marinihelvus fidelis</name>
    <dbReference type="NCBI Taxonomy" id="2613842"/>
    <lineage>
        <taxon>Bacteria</taxon>
        <taxon>Pseudomonadati</taxon>
        <taxon>Pseudomonadota</taxon>
        <taxon>Gammaproteobacteria</taxon>
        <taxon>Chromatiales</taxon>
        <taxon>Wenzhouxiangellaceae</taxon>
        <taxon>Marinihelvus</taxon>
    </lineage>
</organism>
<dbReference type="InterPro" id="IPR001437">
    <property type="entry name" value="Tscrpt_elong_fac_GreA/B_C"/>
</dbReference>
<dbReference type="GO" id="GO:0032784">
    <property type="term" value="P:regulation of DNA-templated transcription elongation"/>
    <property type="evidence" value="ECO:0007669"/>
    <property type="project" value="InterPro"/>
</dbReference>
<evidence type="ECO:0000313" key="4">
    <source>
        <dbReference type="Proteomes" id="UP000325372"/>
    </source>
</evidence>
<evidence type="ECO:0000313" key="3">
    <source>
        <dbReference type="EMBL" id="KAA9133509.1"/>
    </source>
</evidence>
<reference evidence="3 4" key="1">
    <citation type="submission" date="2019-09" db="EMBL/GenBank/DDBJ databases">
        <title>Wenzhouxiangella sp. Genome sequencing and assembly.</title>
        <authorList>
            <person name="Zhang R."/>
        </authorList>
    </citation>
    <scope>NUCLEOTIDE SEQUENCE [LARGE SCALE GENOMIC DNA]</scope>
    <source>
        <strain evidence="3 4">W260</strain>
    </source>
</reference>
<keyword evidence="3" id="KW-0418">Kinase</keyword>
<dbReference type="RefSeq" id="WP_150863070.1">
    <property type="nucleotide sequence ID" value="NZ_VYXP01000002.1"/>
</dbReference>
<keyword evidence="3" id="KW-0808">Transferase</keyword>
<dbReference type="InterPro" id="IPR023459">
    <property type="entry name" value="Tscrpt_elong_fac_GreA/B_fam"/>
</dbReference>
<gene>
    <name evidence="3" type="ORF">F3N42_03940</name>
</gene>
<dbReference type="GO" id="GO:0070063">
    <property type="term" value="F:RNA polymerase binding"/>
    <property type="evidence" value="ECO:0007669"/>
    <property type="project" value="InterPro"/>
</dbReference>
<proteinExistence type="predicted"/>
<dbReference type="SUPFAM" id="SSF54534">
    <property type="entry name" value="FKBP-like"/>
    <property type="match status" value="1"/>
</dbReference>
<dbReference type="Pfam" id="PF01272">
    <property type="entry name" value="GreA_GreB"/>
    <property type="match status" value="1"/>
</dbReference>
<evidence type="ECO:0000259" key="2">
    <source>
        <dbReference type="Pfam" id="PF14760"/>
    </source>
</evidence>
<dbReference type="GO" id="GO:0006354">
    <property type="term" value="P:DNA-templated transcription elongation"/>
    <property type="evidence" value="ECO:0007669"/>
    <property type="project" value="TreeGrafter"/>
</dbReference>
<dbReference type="Gene3D" id="1.10.286.20">
    <property type="match status" value="1"/>
</dbReference>
<dbReference type="InterPro" id="IPR029462">
    <property type="entry name" value="Rnk_N"/>
</dbReference>
<dbReference type="GO" id="GO:0016301">
    <property type="term" value="F:kinase activity"/>
    <property type="evidence" value="ECO:0007669"/>
    <property type="project" value="UniProtKB-KW"/>
</dbReference>
<dbReference type="Gene3D" id="3.10.50.30">
    <property type="entry name" value="Transcription elongation factor, GreA/GreB, C-terminal domain"/>
    <property type="match status" value="1"/>
</dbReference>
<sequence length="137" mass="15089">MNTRPEITLSSMDLERLYALLEGLPADDIASVSGLEAELERAKVVEPRDIPSTTVTMNSTVRFFVESSQSEFELTLVYPRDMDSSGKTISILAPVGSALLGLSQGDEIEWPKPGGGFLKVRITDVLYQPERAGDYHR</sequence>
<dbReference type="NCBIfam" id="NF004396">
    <property type="entry name" value="PRK05753.1"/>
    <property type="match status" value="1"/>
</dbReference>
<evidence type="ECO:0000259" key="1">
    <source>
        <dbReference type="Pfam" id="PF01272"/>
    </source>
</evidence>
<name>A0A5N0TJK7_9GAMM</name>
<dbReference type="PANTHER" id="PTHR30437">
    <property type="entry name" value="TRANSCRIPTION ELONGATION FACTOR GREA"/>
    <property type="match status" value="1"/>
</dbReference>
<comment type="caution">
    <text evidence="3">The sequence shown here is derived from an EMBL/GenBank/DDBJ whole genome shotgun (WGS) entry which is preliminary data.</text>
</comment>
<dbReference type="Proteomes" id="UP000325372">
    <property type="component" value="Unassembled WGS sequence"/>
</dbReference>
<dbReference type="AlphaFoldDB" id="A0A5N0TJK7"/>
<dbReference type="GO" id="GO:0003677">
    <property type="term" value="F:DNA binding"/>
    <property type="evidence" value="ECO:0007669"/>
    <property type="project" value="InterPro"/>
</dbReference>
<dbReference type="InterPro" id="IPR036953">
    <property type="entry name" value="GreA/GreB_C_sf"/>
</dbReference>
<dbReference type="EMBL" id="VYXP01000002">
    <property type="protein sequence ID" value="KAA9133509.1"/>
    <property type="molecule type" value="Genomic_DNA"/>
</dbReference>
<feature type="domain" description="Regulator of nucleoside diphosphate kinase N-terminal" evidence="2">
    <location>
        <begin position="5"/>
        <end position="45"/>
    </location>
</feature>
<accession>A0A5N0TJK7</accession>
<protein>
    <submittedName>
        <fullName evidence="3">Nucleoside diphosphate kinase regulator</fullName>
    </submittedName>
</protein>